<protein>
    <submittedName>
        <fullName evidence="1">Uncharacterized protein</fullName>
    </submittedName>
</protein>
<name>A0A8T1U710_9STRA</name>
<gene>
    <name evidence="1" type="ORF">JG687_00011395</name>
</gene>
<organism evidence="1 2">
    <name type="scientific">Phytophthora cactorum</name>
    <dbReference type="NCBI Taxonomy" id="29920"/>
    <lineage>
        <taxon>Eukaryota</taxon>
        <taxon>Sar</taxon>
        <taxon>Stramenopiles</taxon>
        <taxon>Oomycota</taxon>
        <taxon>Peronosporomycetes</taxon>
        <taxon>Peronosporales</taxon>
        <taxon>Peronosporaceae</taxon>
        <taxon>Phytophthora</taxon>
    </lineage>
</organism>
<dbReference type="AlphaFoldDB" id="A0A8T1U710"/>
<dbReference type="OrthoDB" id="128772at2759"/>
<proteinExistence type="predicted"/>
<accession>A0A8T1U710</accession>
<evidence type="ECO:0000313" key="2">
    <source>
        <dbReference type="Proteomes" id="UP000688947"/>
    </source>
</evidence>
<evidence type="ECO:0000313" key="1">
    <source>
        <dbReference type="EMBL" id="KAG6955134.1"/>
    </source>
</evidence>
<dbReference type="EMBL" id="JAENGZ010000697">
    <property type="protein sequence ID" value="KAG6955134.1"/>
    <property type="molecule type" value="Genomic_DNA"/>
</dbReference>
<comment type="caution">
    <text evidence="1">The sequence shown here is derived from an EMBL/GenBank/DDBJ whole genome shotgun (WGS) entry which is preliminary data.</text>
</comment>
<sequence>MIAVVLDGTWLRRPRGEEIVVHTNFFPRLKAKRSLKAYRRTDRCLTDSLDALEQLLEPLYYRKFGLPGKNTHYTLDYGLAVLLTYYGNGCGQDGDGIGGAACQLGMSRTSDLRFIQKLE</sequence>
<dbReference type="Proteomes" id="UP000688947">
    <property type="component" value="Unassembled WGS sequence"/>
</dbReference>
<reference evidence="1" key="1">
    <citation type="submission" date="2021-01" db="EMBL/GenBank/DDBJ databases">
        <title>Phytophthora aleatoria, a newly-described species from Pinus radiata is distinct from Phytophthora cactorum isolates based on comparative genomics.</title>
        <authorList>
            <person name="Mcdougal R."/>
            <person name="Panda P."/>
            <person name="Williams N."/>
            <person name="Studholme D.J."/>
        </authorList>
    </citation>
    <scope>NUCLEOTIDE SEQUENCE</scope>
    <source>
        <strain evidence="1">NZFS 3830</strain>
    </source>
</reference>